<evidence type="ECO:0000313" key="2">
    <source>
        <dbReference type="Proteomes" id="UP000272598"/>
    </source>
</evidence>
<dbReference type="EMBL" id="MG592402">
    <property type="protein sequence ID" value="AUR82061.1"/>
    <property type="molecule type" value="Genomic_DNA"/>
</dbReference>
<name>A0A2I7QKZ1_9VIRU</name>
<proteinExistence type="predicted"/>
<sequence>MEINPLFIVIPIIGIYVMSKQVPSIHPSRGYRNNNPLNIRISSSKWKGEIPHSKNTDGAFEQFYERRFGYRAAAKLILNYNRLYNIFTVEGIINRWAPAVGETPQGQYYTNHTQQYIDYVCKITGFEPNTLINGSNVGKLVWAMARFENTPPHTDTLEHVNDAVSEFAHINY</sequence>
<accession>A0A2I7QKZ1</accession>
<gene>
    <name evidence="1" type="ORF">NVP1020O_19</name>
</gene>
<organism evidence="1 2">
    <name type="scientific">Vibrio phage 1.020.O._10N.222.48.A2</name>
    <dbReference type="NCBI Taxonomy" id="1881450"/>
    <lineage>
        <taxon>Viruses</taxon>
        <taxon>Varidnaviria</taxon>
        <taxon>Abadenavirae</taxon>
        <taxon>Produgelaviricota</taxon>
        <taxon>Belvinaviricetes</taxon>
        <taxon>Vinavirales</taxon>
        <taxon>Autolykiviridae</taxon>
        <taxon>Oliviavirus</taxon>
        <taxon>Oliviavirus viph1020o</taxon>
        <taxon>Paulavirus viph1020o</taxon>
    </lineage>
</organism>
<evidence type="ECO:0000313" key="1">
    <source>
        <dbReference type="EMBL" id="AUR82061.1"/>
    </source>
</evidence>
<dbReference type="Proteomes" id="UP000272598">
    <property type="component" value="Segment"/>
</dbReference>
<protein>
    <submittedName>
        <fullName evidence="1">Uncharacterized protein</fullName>
    </submittedName>
</protein>
<keyword evidence="2" id="KW-1185">Reference proteome</keyword>
<reference evidence="1 2" key="1">
    <citation type="submission" date="2017-11" db="EMBL/GenBank/DDBJ databases">
        <title>A major lineage of nontailed dsDNA viruses as unrecognized killers of marine bacteria.</title>
        <authorList>
            <person name="Kauffman K.M."/>
            <person name="Hussain F.A."/>
            <person name="Yang J."/>
            <person name="Arevalo P."/>
            <person name="Brown J.M."/>
            <person name="Chang W.K."/>
            <person name="VanInsberghe D."/>
            <person name="Elsherbini J."/>
            <person name="Cutler M.B."/>
            <person name="Kelly L."/>
            <person name="Polz M.F."/>
        </authorList>
    </citation>
    <scope>NUCLEOTIDE SEQUENCE [LARGE SCALE GENOMIC DNA]</scope>
</reference>